<dbReference type="SUPFAM" id="SSF49562">
    <property type="entry name" value="C2 domain (Calcium/lipid-binding domain, CaLB)"/>
    <property type="match status" value="1"/>
</dbReference>
<dbReference type="Pfam" id="PF12004">
    <property type="entry name" value="DAB2P_C"/>
    <property type="match status" value="1"/>
</dbReference>
<dbReference type="EMBL" id="JAVRJZ010000102">
    <property type="protein sequence ID" value="KAK2703413.1"/>
    <property type="molecule type" value="Genomic_DNA"/>
</dbReference>
<dbReference type="CDD" id="cd04013">
    <property type="entry name" value="C2_SynGAP_like"/>
    <property type="match status" value="1"/>
</dbReference>
<name>A0AA88H7B3_ARTSF</name>
<dbReference type="Pfam" id="PF00168">
    <property type="entry name" value="C2"/>
    <property type="match status" value="1"/>
</dbReference>
<evidence type="ECO:0000313" key="8">
    <source>
        <dbReference type="Proteomes" id="UP001187531"/>
    </source>
</evidence>
<keyword evidence="2" id="KW-0597">Phosphoprotein</keyword>
<evidence type="ECO:0000259" key="6">
    <source>
        <dbReference type="PROSITE" id="PS50018"/>
    </source>
</evidence>
<evidence type="ECO:0000313" key="7">
    <source>
        <dbReference type="EMBL" id="KAK2703415.1"/>
    </source>
</evidence>
<dbReference type="EMBL" id="JAVRJZ010000102">
    <property type="protein sequence ID" value="KAK2703414.1"/>
    <property type="molecule type" value="Genomic_DNA"/>
</dbReference>
<feature type="domain" description="Ras-GAP" evidence="6">
    <location>
        <begin position="488"/>
        <end position="682"/>
    </location>
</feature>
<dbReference type="InterPro" id="IPR001936">
    <property type="entry name" value="RasGAP_dom"/>
</dbReference>
<evidence type="ECO:0000256" key="1">
    <source>
        <dbReference type="ARBA" id="ARBA00022468"/>
    </source>
</evidence>
<keyword evidence="3" id="KW-0175">Coiled coil</keyword>
<feature type="compositionally biased region" description="Low complexity" evidence="4">
    <location>
        <begin position="986"/>
        <end position="997"/>
    </location>
</feature>
<evidence type="ECO:0008006" key="9">
    <source>
        <dbReference type="Google" id="ProtNLM"/>
    </source>
</evidence>
<proteinExistence type="predicted"/>
<evidence type="ECO:0000256" key="2">
    <source>
        <dbReference type="ARBA" id="ARBA00022553"/>
    </source>
</evidence>
<dbReference type="PANTHER" id="PTHR10194">
    <property type="entry name" value="RAS GTPASE-ACTIVATING PROTEINS"/>
    <property type="match status" value="1"/>
</dbReference>
<feature type="region of interest" description="Disordered" evidence="4">
    <location>
        <begin position="898"/>
        <end position="932"/>
    </location>
</feature>
<keyword evidence="8" id="KW-1185">Reference proteome</keyword>
<dbReference type="Pfam" id="PF00616">
    <property type="entry name" value="RasGAP"/>
    <property type="match status" value="2"/>
</dbReference>
<dbReference type="SMART" id="SM00239">
    <property type="entry name" value="C2"/>
    <property type="match status" value="1"/>
</dbReference>
<accession>A0AA88H7B3</accession>
<dbReference type="GO" id="GO:0005096">
    <property type="term" value="F:GTPase activator activity"/>
    <property type="evidence" value="ECO:0007669"/>
    <property type="project" value="UniProtKB-KW"/>
</dbReference>
<comment type="caution">
    <text evidence="7">The sequence shown here is derived from an EMBL/GenBank/DDBJ whole genome shotgun (WGS) entry which is preliminary data.</text>
</comment>
<keyword evidence="1" id="KW-0343">GTPase activation</keyword>
<dbReference type="InterPro" id="IPR008936">
    <property type="entry name" value="Rho_GTPase_activation_prot"/>
</dbReference>
<feature type="compositionally biased region" description="Basic residues" evidence="4">
    <location>
        <begin position="222"/>
        <end position="238"/>
    </location>
</feature>
<organism evidence="7 8">
    <name type="scientific">Artemia franciscana</name>
    <name type="common">Brine shrimp</name>
    <name type="synonym">Artemia sanfranciscana</name>
    <dbReference type="NCBI Taxonomy" id="6661"/>
    <lineage>
        <taxon>Eukaryota</taxon>
        <taxon>Metazoa</taxon>
        <taxon>Ecdysozoa</taxon>
        <taxon>Arthropoda</taxon>
        <taxon>Crustacea</taxon>
        <taxon>Branchiopoda</taxon>
        <taxon>Anostraca</taxon>
        <taxon>Artemiidae</taxon>
        <taxon>Artemia</taxon>
    </lineage>
</organism>
<dbReference type="PANTHER" id="PTHR10194:SF60">
    <property type="entry name" value="RAS GTPASE-ACTIVATING PROTEIN RASKOL"/>
    <property type="match status" value="1"/>
</dbReference>
<gene>
    <name evidence="7" type="ORF">QYM36_018137</name>
</gene>
<evidence type="ECO:0000256" key="4">
    <source>
        <dbReference type="SAM" id="MobiDB-lite"/>
    </source>
</evidence>
<feature type="region of interest" description="Disordered" evidence="4">
    <location>
        <begin position="222"/>
        <end position="250"/>
    </location>
</feature>
<evidence type="ECO:0000256" key="3">
    <source>
        <dbReference type="SAM" id="Coils"/>
    </source>
</evidence>
<dbReference type="SUPFAM" id="SSF48350">
    <property type="entry name" value="GTPase activation domain, GAP"/>
    <property type="match status" value="1"/>
</dbReference>
<feature type="coiled-coil region" evidence="3">
    <location>
        <begin position="1135"/>
        <end position="1162"/>
    </location>
</feature>
<reference evidence="7" key="1">
    <citation type="submission" date="2023-07" db="EMBL/GenBank/DDBJ databases">
        <title>Chromosome-level genome assembly of Artemia franciscana.</title>
        <authorList>
            <person name="Jo E."/>
        </authorList>
    </citation>
    <scope>NUCLEOTIDE SEQUENCE</scope>
    <source>
        <tissue evidence="7">Whole body</tissue>
    </source>
</reference>
<dbReference type="Pfam" id="PF25321">
    <property type="entry name" value="PH_RASGAP"/>
    <property type="match status" value="1"/>
</dbReference>
<feature type="compositionally biased region" description="Low complexity" evidence="4">
    <location>
        <begin position="912"/>
        <end position="922"/>
    </location>
</feature>
<dbReference type="PROSITE" id="PS00509">
    <property type="entry name" value="RAS_GTPASE_ACTIV_1"/>
    <property type="match status" value="1"/>
</dbReference>
<feature type="region of interest" description="Disordered" evidence="4">
    <location>
        <begin position="163"/>
        <end position="192"/>
    </location>
</feature>
<dbReference type="Gene3D" id="2.60.40.150">
    <property type="entry name" value="C2 domain"/>
    <property type="match status" value="1"/>
</dbReference>
<dbReference type="InterPro" id="IPR039360">
    <property type="entry name" value="Ras_GTPase"/>
</dbReference>
<dbReference type="CDD" id="cd05136">
    <property type="entry name" value="RasGAP_DAB2IP"/>
    <property type="match status" value="1"/>
</dbReference>
<feature type="coiled-coil region" evidence="3">
    <location>
        <begin position="1190"/>
        <end position="1245"/>
    </location>
</feature>
<dbReference type="InterPro" id="IPR057606">
    <property type="entry name" value="SynGAP1-like_PH"/>
</dbReference>
<dbReference type="InterPro" id="IPR021887">
    <property type="entry name" value="DAB2P_C"/>
</dbReference>
<dbReference type="Gene3D" id="1.10.506.10">
    <property type="entry name" value="GTPase Activation - p120gap, domain 1"/>
    <property type="match status" value="2"/>
</dbReference>
<dbReference type="Proteomes" id="UP001187531">
    <property type="component" value="Unassembled WGS sequence"/>
</dbReference>
<dbReference type="EMBL" id="JAVRJZ010000102">
    <property type="protein sequence ID" value="KAK2703415.1"/>
    <property type="molecule type" value="Genomic_DNA"/>
</dbReference>
<dbReference type="PROSITE" id="PS50004">
    <property type="entry name" value="C2"/>
    <property type="match status" value="1"/>
</dbReference>
<feature type="region of interest" description="Disordered" evidence="4">
    <location>
        <begin position="839"/>
        <end position="882"/>
    </location>
</feature>
<evidence type="ECO:0000259" key="5">
    <source>
        <dbReference type="PROSITE" id="PS50004"/>
    </source>
</evidence>
<feature type="domain" description="C2" evidence="5">
    <location>
        <begin position="314"/>
        <end position="430"/>
    </location>
</feature>
<dbReference type="InterPro" id="IPR035892">
    <property type="entry name" value="C2_domain_sf"/>
</dbReference>
<dbReference type="InterPro" id="IPR000008">
    <property type="entry name" value="C2_dom"/>
</dbReference>
<feature type="region of interest" description="Disordered" evidence="4">
    <location>
        <begin position="980"/>
        <end position="1013"/>
    </location>
</feature>
<dbReference type="SMART" id="SM00323">
    <property type="entry name" value="RasGAP"/>
    <property type="match status" value="1"/>
</dbReference>
<dbReference type="InterPro" id="IPR023152">
    <property type="entry name" value="RasGAP_CS"/>
</dbReference>
<dbReference type="PROSITE" id="PS50018">
    <property type="entry name" value="RAS_GTPASE_ACTIV_2"/>
    <property type="match status" value="1"/>
</dbReference>
<sequence length="1289" mass="144484">MADKSDGAYKKSLLCRSPSDSTTLRASGSRLDDKVKNCKSQVHLNIVRNIRSPLSFRKTFDTVKRNHVPPGGSHRMCHQKVLSQTLSKSSECDCNKLQNSKGVGLINKPVWKTVLEKTVNKEMEKIDIRKVIETTDKQRSRANLKEIQRGAIFYVSFGRKRKESSSDDEYSDTSYEKACGDSGRQKAPFSASEQISSRQFAAQLQTSKLTNFFSKRSFKSNPLKRTKSVTRLERRKGTRKESPGRLRASRSHESLLFLESGDGSQAIQSLDSRKGNDKQTKPSSLLMETICSEIKEADRTPYVTCKHKEERAQLVDRLKINADEEQVRRVHNSLTIWILEAKGVAAKKRYFCTLCLDKTPYIRTASKTKTDICFWGENFEFSALPAVNTVYVHLYREVDKKRRKEKNSLIGTVAIAVSSITSRCLIEKWHPIIPHAGSGKEVPSLRIKCKFQVIDILPLACYSDFTEFLFNNYDWLCDLLEPSIGVKAKEDLATSLIALMHRYGRACNFLADLVASDIQKMDDKHLVFRGNSLATKATEAFMKLTGETYLRNCLAEVLGKLIDDTSTRDCEVDPLRVASQTSLMRQQANLRSAVGQVWSHVLDSVPYFPGELRTCFHSFRTQLIQLGRTDLGDHLISASIFLRFLCPAVLSPSLFGITAEYPSEKCSRNLTLVAKVLQTLANFNRFQGKESFMEFMNDFLEKEAETMKKFLQQISTPLVSEKQRNAFDMSIDAGKHLSCLHTLLTDALPTIRSNALGDVRLEHLELCLSNIAALLRQSSDALSTRVSGFNSLSCTAPNRFNEASDRYQYQSLQRSLPRYHETGTVSDHLRNLYEEQRASTLPRPAMSPVKGPESSHPTLDFPDGLRYVDDSPDYEPDKGSNISISQLSNIASSGYQSINSSSPVDQGIHGESSLLNSLNNNNHSKGRRSLSRHPVAFTNPVYQFGIGETFGRSISSRSGLAVHSVEDIRAQRLHTVPNLNLRVPGSTSSSESASCISTPPTERRSFKPSAPRTNPRVVYSGIHMNTPHQVYPSNPDLDTYPLTRCNLNRRKQRLARRLTTEPSISGTIPNTSVFGKLSRCRLGDSMAKEEWDSDDSSLEEHLIERVPRSSLIHRGSRQALDRKGYLTPSEPSGATTNYEQEILELRGAMEELDSRLSRAEKLYVSNPGSSFPLSSVNSTTADNEIRDEHLKAMINRLVILENELQKEKQQMADKQQVIEAQVQTIKALDAANSRLLGALAQLRDRGQASSSVSEVKELQTTDRNSDLAPLSTITQRILADFGDMQSSSC</sequence>
<protein>
    <recommendedName>
        <fullName evidence="9">Ras GTPase-activating protein</fullName>
    </recommendedName>
</protein>